<proteinExistence type="predicted"/>
<feature type="region of interest" description="Disordered" evidence="1">
    <location>
        <begin position="282"/>
        <end position="340"/>
    </location>
</feature>
<name>A0A195EIR3_9HYME</name>
<evidence type="ECO:0000313" key="3">
    <source>
        <dbReference type="Proteomes" id="UP000078492"/>
    </source>
</evidence>
<keyword evidence="3" id="KW-1185">Reference proteome</keyword>
<sequence>METGASCSTDYHGVNSECIALLARVLAAIREMRSSFLSSRLRIRARGNEPESKLCDAYLLERIKKHLKQLHINVFFRLRGTLHVVLFRESGDKERRQNGDATTKIRGKLARVWYDPLAQFAQAVMPISPQKAALRGELRYANSRLSAIDHVDGDIDIGIDEISNREHVTQRGRVTGGVKPKASSDQRALRRSSLRLSLSTPDPLFLSFSIVINVGELMPGSPPVPLDFLSTDRCHTSNQNGVKTTPVFRSRAAACGVLDLSRIIRNRTVRNPFSATSRYVYREEEEQRNETSRTNEEEEEEKEEEKEEEEEEGSRQRQRRKEGTEPVFERSGESGISRGSLNRMPFARAFESSFLAWDIEPLFAIRGRWEESCRKVRSSWLLSLPQRPQRTRRCFDRHFLCGEGK</sequence>
<dbReference type="EMBL" id="KQ978822">
    <property type="protein sequence ID" value="KYN28056.1"/>
    <property type="molecule type" value="Genomic_DNA"/>
</dbReference>
<gene>
    <name evidence="2" type="ORF">ALC57_02492</name>
</gene>
<dbReference type="AlphaFoldDB" id="A0A195EIR3"/>
<feature type="compositionally biased region" description="Basic and acidic residues" evidence="1">
    <location>
        <begin position="321"/>
        <end position="332"/>
    </location>
</feature>
<accession>A0A195EIR3</accession>
<evidence type="ECO:0000256" key="1">
    <source>
        <dbReference type="SAM" id="MobiDB-lite"/>
    </source>
</evidence>
<feature type="compositionally biased region" description="Acidic residues" evidence="1">
    <location>
        <begin position="296"/>
        <end position="312"/>
    </location>
</feature>
<reference evidence="2 3" key="1">
    <citation type="submission" date="2015-09" db="EMBL/GenBank/DDBJ databases">
        <title>Trachymyrmex cornetzi WGS genome.</title>
        <authorList>
            <person name="Nygaard S."/>
            <person name="Hu H."/>
            <person name="Boomsma J."/>
            <person name="Zhang G."/>
        </authorList>
    </citation>
    <scope>NUCLEOTIDE SEQUENCE [LARGE SCALE GENOMIC DNA]</scope>
    <source>
        <strain evidence="2">Tcor2-1</strain>
        <tissue evidence="2">Whole body</tissue>
    </source>
</reference>
<organism evidence="2 3">
    <name type="scientific">Trachymyrmex cornetzi</name>
    <dbReference type="NCBI Taxonomy" id="471704"/>
    <lineage>
        <taxon>Eukaryota</taxon>
        <taxon>Metazoa</taxon>
        <taxon>Ecdysozoa</taxon>
        <taxon>Arthropoda</taxon>
        <taxon>Hexapoda</taxon>
        <taxon>Insecta</taxon>
        <taxon>Pterygota</taxon>
        <taxon>Neoptera</taxon>
        <taxon>Endopterygota</taxon>
        <taxon>Hymenoptera</taxon>
        <taxon>Apocrita</taxon>
        <taxon>Aculeata</taxon>
        <taxon>Formicoidea</taxon>
        <taxon>Formicidae</taxon>
        <taxon>Myrmicinae</taxon>
        <taxon>Trachymyrmex</taxon>
    </lineage>
</organism>
<evidence type="ECO:0000313" key="2">
    <source>
        <dbReference type="EMBL" id="KYN28056.1"/>
    </source>
</evidence>
<dbReference type="Proteomes" id="UP000078492">
    <property type="component" value="Unassembled WGS sequence"/>
</dbReference>
<protein>
    <submittedName>
        <fullName evidence="2">Uncharacterized protein</fullName>
    </submittedName>
</protein>